<dbReference type="InterPro" id="IPR006059">
    <property type="entry name" value="SBP"/>
</dbReference>
<dbReference type="PANTHER" id="PTHR43649">
    <property type="entry name" value="ARABINOSE-BINDING PROTEIN-RELATED"/>
    <property type="match status" value="1"/>
</dbReference>
<gene>
    <name evidence="1" type="ORF">UFOPK2652_00704</name>
</gene>
<dbReference type="EMBL" id="CAEZYD010000008">
    <property type="protein sequence ID" value="CAB4709520.1"/>
    <property type="molecule type" value="Genomic_DNA"/>
</dbReference>
<protein>
    <submittedName>
        <fullName evidence="1">Unannotated protein</fullName>
    </submittedName>
</protein>
<accession>A0A6J6QCN6</accession>
<dbReference type="Gene3D" id="3.40.190.10">
    <property type="entry name" value="Periplasmic binding protein-like II"/>
    <property type="match status" value="2"/>
</dbReference>
<dbReference type="PANTHER" id="PTHR43649:SF12">
    <property type="entry name" value="DIACETYLCHITOBIOSE BINDING PROTEIN DASA"/>
    <property type="match status" value="1"/>
</dbReference>
<sequence length="449" mass="47998">MQIFKTRSLLVKSSKKVAIVLGAFTFAMIPTMQSSSAAGFKQAGLSASDFKSAIDWQQFKGTTIDIGVQTHPWMVAMEKLIPQFEELTGIKVSYELLGEDVSVPKIKQQLSAGSATPDVFMVNALGQAAASGWLEPLDQFVNDPKLTDKSWYKIDDIFKGGRSLATFNGKLLAMPITAECQVLFVRTDLVKNPVKTIDQLLVAAKAATKGKVAGFSSRGKANGNETPWPFGGFSFSSGGQYLNAAGKPVLNSKANISALKTYAELMKYAPKGASGWAWPENYKAIHDGTLAMFPDSSAFTAGLRDATSAGKKNLNVFPMPSVNGNSTSNVWFWTAGINSKSEKKGAAWLFLQWATSAPVAYQSQLDVTTARASAWKNPVAAAAMGTKNTATISNILATVDTTAMALAWTNANWPQVADALARAVNKTITGGDAKKELDNAQKIALKALK</sequence>
<name>A0A6J6QCN6_9ZZZZ</name>
<dbReference type="SUPFAM" id="SSF53850">
    <property type="entry name" value="Periplasmic binding protein-like II"/>
    <property type="match status" value="1"/>
</dbReference>
<proteinExistence type="predicted"/>
<evidence type="ECO:0000313" key="1">
    <source>
        <dbReference type="EMBL" id="CAB4709520.1"/>
    </source>
</evidence>
<reference evidence="1" key="1">
    <citation type="submission" date="2020-05" db="EMBL/GenBank/DDBJ databases">
        <authorList>
            <person name="Chiriac C."/>
            <person name="Salcher M."/>
            <person name="Ghai R."/>
            <person name="Kavagutti S V."/>
        </authorList>
    </citation>
    <scope>NUCLEOTIDE SEQUENCE</scope>
</reference>
<dbReference type="AlphaFoldDB" id="A0A6J6QCN6"/>
<dbReference type="InterPro" id="IPR050490">
    <property type="entry name" value="Bact_solute-bd_prot1"/>
</dbReference>
<organism evidence="1">
    <name type="scientific">freshwater metagenome</name>
    <dbReference type="NCBI Taxonomy" id="449393"/>
    <lineage>
        <taxon>unclassified sequences</taxon>
        <taxon>metagenomes</taxon>
        <taxon>ecological metagenomes</taxon>
    </lineage>
</organism>
<dbReference type="Pfam" id="PF01547">
    <property type="entry name" value="SBP_bac_1"/>
    <property type="match status" value="1"/>
</dbReference>